<dbReference type="SUPFAM" id="SSF53850">
    <property type="entry name" value="Periplasmic binding protein-like II"/>
    <property type="match status" value="1"/>
</dbReference>
<reference evidence="3 4" key="1">
    <citation type="submission" date="2023-04" db="EMBL/GenBank/DDBJ databases">
        <title>Ectobacillus antri isolated from activated sludge.</title>
        <authorList>
            <person name="Yan P."/>
            <person name="Liu X."/>
        </authorList>
    </citation>
    <scope>NUCLEOTIDE SEQUENCE [LARGE SCALE GENOMIC DNA]</scope>
    <source>
        <strain evidence="3 4">C18H</strain>
    </source>
</reference>
<comment type="similarity">
    <text evidence="1">Belongs to the bacterial solute-binding protein 1 family.</text>
</comment>
<dbReference type="InterPro" id="IPR050490">
    <property type="entry name" value="Bact_solute-bd_prot1"/>
</dbReference>
<dbReference type="PANTHER" id="PTHR43649:SF29">
    <property type="entry name" value="OSMOPROTECTIVE COMPOUNDS-BINDING PROTEIN GGTB"/>
    <property type="match status" value="1"/>
</dbReference>
<gene>
    <name evidence="3" type="ORF">P6P90_12270</name>
</gene>
<dbReference type="InterPro" id="IPR006059">
    <property type="entry name" value="SBP"/>
</dbReference>
<sequence length="412" mass="45257">MKKWITGAIAATLFAGIVTGCSSSKTSAKKEPTTISFVHWRGEDVEVFHTLIQKFEQENPEIKVKMNVYPSDQYQSTVQTVLRDGQARDVFTSFPGAQFETLQKAGLFTDLTKESFTTNFEAHLIENGKKDGKQLALPYQLVFNIPVYNVGIFEKLGLTPPKDWESFLQVNEKLKANGYIPIAFPGADIGPGQFMNSMVMNNAPSDQSLSALQKGETKLTDEWWVKTLGQFKELQPYLQKDALGAKHDSAIALIAQEKAAILATGSYAVAGIQKQNPNIRLGLLAPITVQASQAKYEGVHTSTFMLAINSKSKKKGAAKKFLAFLSKQEIATEYANKTAQHVTVKGVSYESPILKELSTWTNKKTVFQPRFTITNANVEKAVTGSIQEVLGGTAPKQAAEAAQKIVEQNVVK</sequence>
<evidence type="ECO:0000313" key="3">
    <source>
        <dbReference type="EMBL" id="MDG5754744.1"/>
    </source>
</evidence>
<dbReference type="Pfam" id="PF01547">
    <property type="entry name" value="SBP_bac_1"/>
    <property type="match status" value="1"/>
</dbReference>
<accession>A0ABT6H7R6</accession>
<keyword evidence="2" id="KW-0813">Transport</keyword>
<comment type="caution">
    <text evidence="3">The sequence shown here is derived from an EMBL/GenBank/DDBJ whole genome shotgun (WGS) entry which is preliminary data.</text>
</comment>
<evidence type="ECO:0000256" key="2">
    <source>
        <dbReference type="ARBA" id="ARBA00022448"/>
    </source>
</evidence>
<name>A0ABT6H7R6_9BACI</name>
<organism evidence="3 4">
    <name type="scientific">Ectobacillus antri</name>
    <dbReference type="NCBI Taxonomy" id="2486280"/>
    <lineage>
        <taxon>Bacteria</taxon>
        <taxon>Bacillati</taxon>
        <taxon>Bacillota</taxon>
        <taxon>Bacilli</taxon>
        <taxon>Bacillales</taxon>
        <taxon>Bacillaceae</taxon>
        <taxon>Ectobacillus</taxon>
    </lineage>
</organism>
<evidence type="ECO:0000256" key="1">
    <source>
        <dbReference type="ARBA" id="ARBA00008520"/>
    </source>
</evidence>
<proteinExistence type="inferred from homology"/>
<protein>
    <submittedName>
        <fullName evidence="3">Extracellular solute-binding protein</fullName>
    </submittedName>
</protein>
<keyword evidence="4" id="KW-1185">Reference proteome</keyword>
<dbReference type="EMBL" id="JARULN010000012">
    <property type="protein sequence ID" value="MDG5754744.1"/>
    <property type="molecule type" value="Genomic_DNA"/>
</dbReference>
<dbReference type="PANTHER" id="PTHR43649">
    <property type="entry name" value="ARABINOSE-BINDING PROTEIN-RELATED"/>
    <property type="match status" value="1"/>
</dbReference>
<dbReference type="RefSeq" id="WP_278018418.1">
    <property type="nucleotide sequence ID" value="NZ_JARRRY010000012.1"/>
</dbReference>
<dbReference type="PROSITE" id="PS51257">
    <property type="entry name" value="PROKAR_LIPOPROTEIN"/>
    <property type="match status" value="1"/>
</dbReference>
<dbReference type="Gene3D" id="3.40.190.10">
    <property type="entry name" value="Periplasmic binding protein-like II"/>
    <property type="match status" value="2"/>
</dbReference>
<evidence type="ECO:0000313" key="4">
    <source>
        <dbReference type="Proteomes" id="UP001218246"/>
    </source>
</evidence>
<dbReference type="Proteomes" id="UP001218246">
    <property type="component" value="Unassembled WGS sequence"/>
</dbReference>